<gene>
    <name evidence="4" type="ORF">CLV63_13720</name>
</gene>
<organism evidence="4 5">
    <name type="scientific">Murinocardiopsis flavida</name>
    <dbReference type="NCBI Taxonomy" id="645275"/>
    <lineage>
        <taxon>Bacteria</taxon>
        <taxon>Bacillati</taxon>
        <taxon>Actinomycetota</taxon>
        <taxon>Actinomycetes</taxon>
        <taxon>Streptosporangiales</taxon>
        <taxon>Nocardiopsidaceae</taxon>
        <taxon>Murinocardiopsis</taxon>
    </lineage>
</organism>
<dbReference type="Proteomes" id="UP000240542">
    <property type="component" value="Unassembled WGS sequence"/>
</dbReference>
<sequence>MAPKIVVAGFLHETNTFATTPADYENFVNGEGFPGMCRGADVLRLADVNVPAGGFVAAAGEWGADLRPVVWCAASPSAPVTDRAFERICGEIVAACRAERPDAVYLDLHGAMVTQSHDDGDGEVLRRVREVVGPDVPIVVSLDLHANMTRQMFDGADAMVAYRTYPHLDMADTGRRAAALLRGLLGGAELTSHYLRIPFLIPINSGSTFLEPAREIYAHLDTVADEDVMLTFAAGFPAADFPDCGPSVFGYGGDRDAVVREVERLRDLVVRREAEFALDVLSAEQAVDAAVEAVGAGVRPVVIADTQDNPGAGGDATTTGLLRVLLERDRPRSVLAAMWDAGIAEAAAAAGVGGTVDAEFPGSGVVGDAPLRGTFEVAALTDGKVVFDGPMLHGNVLAVGPSCVLRSGNVSVVVNAHKAQIMDRNQLRAAGVVPEEQDIVVVKSSVHFRGDFQPMAGRVLVGVAPGPMAADPTTLPWTRLPQGTRTGPGGPAAS</sequence>
<evidence type="ECO:0000259" key="2">
    <source>
        <dbReference type="Pfam" id="PF07171"/>
    </source>
</evidence>
<protein>
    <submittedName>
        <fullName evidence="4">Microcystin degradation protein MlrC</fullName>
    </submittedName>
</protein>
<reference evidence="4 5" key="1">
    <citation type="submission" date="2018-03" db="EMBL/GenBank/DDBJ databases">
        <title>Genomic Encyclopedia of Archaeal and Bacterial Type Strains, Phase II (KMG-II): from individual species to whole genera.</title>
        <authorList>
            <person name="Goeker M."/>
        </authorList>
    </citation>
    <scope>NUCLEOTIDE SEQUENCE [LARGE SCALE GENOMIC DNA]</scope>
    <source>
        <strain evidence="4 5">DSM 45312</strain>
    </source>
</reference>
<dbReference type="InterPro" id="IPR015995">
    <property type="entry name" value="MlrC_N"/>
</dbReference>
<dbReference type="RefSeq" id="WP_106586834.1">
    <property type="nucleotide sequence ID" value="NZ_PYGA01000037.1"/>
</dbReference>
<dbReference type="OrthoDB" id="9815420at2"/>
<evidence type="ECO:0000313" key="4">
    <source>
        <dbReference type="EMBL" id="PSK85961.1"/>
    </source>
</evidence>
<dbReference type="Pfam" id="PF07171">
    <property type="entry name" value="MlrC_C"/>
    <property type="match status" value="1"/>
</dbReference>
<keyword evidence="5" id="KW-1185">Reference proteome</keyword>
<proteinExistence type="predicted"/>
<dbReference type="InterPro" id="IPR010799">
    <property type="entry name" value="MlrC_C"/>
</dbReference>
<evidence type="ECO:0000256" key="1">
    <source>
        <dbReference type="SAM" id="MobiDB-lite"/>
    </source>
</evidence>
<feature type="domain" description="Microcystin LR degradation protein MlrC C-terminal" evidence="2">
    <location>
        <begin position="303"/>
        <end position="479"/>
    </location>
</feature>
<feature type="domain" description="Microcystin LR degradation protein MlrC N-terminal" evidence="3">
    <location>
        <begin position="4"/>
        <end position="290"/>
    </location>
</feature>
<dbReference type="Pfam" id="PF07364">
    <property type="entry name" value="DUF1485"/>
    <property type="match status" value="1"/>
</dbReference>
<dbReference type="EMBL" id="PYGA01000037">
    <property type="protein sequence ID" value="PSK85961.1"/>
    <property type="molecule type" value="Genomic_DNA"/>
</dbReference>
<name>A0A2P8CLX8_9ACTN</name>
<feature type="region of interest" description="Disordered" evidence="1">
    <location>
        <begin position="471"/>
        <end position="494"/>
    </location>
</feature>
<dbReference type="PIRSF" id="PIRSF012702">
    <property type="entry name" value="UCP012702"/>
    <property type="match status" value="1"/>
</dbReference>
<dbReference type="AlphaFoldDB" id="A0A2P8CLX8"/>
<comment type="caution">
    <text evidence="4">The sequence shown here is derived from an EMBL/GenBank/DDBJ whole genome shotgun (WGS) entry which is preliminary data.</text>
</comment>
<dbReference type="InterPro" id="IPR009197">
    <property type="entry name" value="MlrC"/>
</dbReference>
<evidence type="ECO:0000259" key="3">
    <source>
        <dbReference type="Pfam" id="PF07364"/>
    </source>
</evidence>
<evidence type="ECO:0000313" key="5">
    <source>
        <dbReference type="Proteomes" id="UP000240542"/>
    </source>
</evidence>
<accession>A0A2P8CLX8</accession>